<accession>A0ABR9R2G9</accession>
<name>A0ABR9R2G9_9FIRM</name>
<gene>
    <name evidence="1" type="ORF">INF35_05725</name>
</gene>
<reference evidence="1 2" key="1">
    <citation type="submission" date="2020-10" db="EMBL/GenBank/DDBJ databases">
        <title>ChiBAC.</title>
        <authorList>
            <person name="Zenner C."/>
            <person name="Hitch T.C.A."/>
            <person name="Clavel T."/>
        </authorList>
    </citation>
    <scope>NUCLEOTIDE SEQUENCE [LARGE SCALE GENOMIC DNA]</scope>
    <source>
        <strain evidence="1 2">DSM 109015</strain>
    </source>
</reference>
<protein>
    <submittedName>
        <fullName evidence="1">Uncharacterized protein</fullName>
    </submittedName>
</protein>
<organism evidence="1 2">
    <name type="scientific">Gemmiger gallinarum</name>
    <dbReference type="NCBI Taxonomy" id="2779354"/>
    <lineage>
        <taxon>Bacteria</taxon>
        <taxon>Bacillati</taxon>
        <taxon>Bacillota</taxon>
        <taxon>Clostridia</taxon>
        <taxon>Eubacteriales</taxon>
        <taxon>Gemmiger</taxon>
    </lineage>
</organism>
<keyword evidence="2" id="KW-1185">Reference proteome</keyword>
<comment type="caution">
    <text evidence="1">The sequence shown here is derived from an EMBL/GenBank/DDBJ whole genome shotgun (WGS) entry which is preliminary data.</text>
</comment>
<evidence type="ECO:0000313" key="1">
    <source>
        <dbReference type="EMBL" id="MBE5037275.1"/>
    </source>
</evidence>
<dbReference type="Proteomes" id="UP000768567">
    <property type="component" value="Unassembled WGS sequence"/>
</dbReference>
<dbReference type="EMBL" id="JADCKC010000002">
    <property type="protein sequence ID" value="MBE5037275.1"/>
    <property type="molecule type" value="Genomic_DNA"/>
</dbReference>
<sequence>MFPIITPDRQRSFEALATQHERDSIPCICGFCGRGCYQMGKAEGANRSICTTCPLARYADFINRR</sequence>
<dbReference type="RefSeq" id="WP_193500569.1">
    <property type="nucleotide sequence ID" value="NZ_JADCKC010000002.1"/>
</dbReference>
<evidence type="ECO:0000313" key="2">
    <source>
        <dbReference type="Proteomes" id="UP000768567"/>
    </source>
</evidence>
<proteinExistence type="predicted"/>